<comment type="subcellular location">
    <subcellularLocation>
        <location evidence="1">Cell outer membrane</location>
        <topology evidence="1">Multi-pass membrane protein</topology>
    </subcellularLocation>
</comment>
<dbReference type="CDD" id="cd00342">
    <property type="entry name" value="gram_neg_porins"/>
    <property type="match status" value="1"/>
</dbReference>
<dbReference type="GO" id="GO:0009279">
    <property type="term" value="C:cell outer membrane"/>
    <property type="evidence" value="ECO:0007669"/>
    <property type="project" value="UniProtKB-SubCell"/>
</dbReference>
<feature type="chain" id="PRO_5042848840" evidence="5">
    <location>
        <begin position="24"/>
        <end position="359"/>
    </location>
</feature>
<comment type="similarity">
    <text evidence="2">Belongs to the Gram-negative porin family.</text>
</comment>
<evidence type="ECO:0000313" key="9">
    <source>
        <dbReference type="Proteomes" id="UP001171299"/>
    </source>
</evidence>
<dbReference type="Pfam" id="PF00267">
    <property type="entry name" value="Porin_1"/>
    <property type="match status" value="1"/>
</dbReference>
<dbReference type="RefSeq" id="WP_302474904.1">
    <property type="nucleotide sequence ID" value="NZ_CP024636.1"/>
</dbReference>
<reference evidence="8" key="1">
    <citation type="submission" date="2017-11" db="EMBL/GenBank/DDBJ databases">
        <title>Genome sequence of Pantoea sp. MSR2.</title>
        <authorList>
            <person name="Nascimento F.X."/>
        </authorList>
    </citation>
    <scope>NUCLEOTIDE SEQUENCE [LARGE SCALE GENOMIC DNA]</scope>
    <source>
        <strain evidence="8">MSR2</strain>
    </source>
</reference>
<gene>
    <name evidence="7" type="ORF">CTZ24_06210</name>
    <name evidence="6" type="ORF">Q3404_22575</name>
</gene>
<sequence>MMKRSLLAAAMLPLLAALCPVQAAEIYNKDGNKLDLNGKIKVSHMFSDDSNNDGDASSNLQGGFTGETKISDKLTGYGSWSYQFSLHNSEGGSDAQNGNATRLGYAGLKYGELGSIDYGRNFGLVYDVMSNTDMLPFFGSDSDYNDVFLVGRSTGLLTWRNTGFFGLVDGLNVAAQYEGKNDRTGSTDQIIRANGDGFALSASYAFDFGLSFVGAFASLDRTDAQNNLSRGHGDKAQHWAASVKYDANQIYLAAAYDETLNATPISGGFANKAQNFEAVAQYQFLSGFRPSIAYISSKGKDIENIGDADIIKYTAIGAYYYFNVNMSLFAEYRINMLKDNNPLGLATDDVMALGLVYQF</sequence>
<dbReference type="Proteomes" id="UP001171299">
    <property type="component" value="Unassembled WGS sequence"/>
</dbReference>
<dbReference type="KEGG" id="ppho:CTZ24_06210"/>
<evidence type="ECO:0000256" key="5">
    <source>
        <dbReference type="SAM" id="SignalP"/>
    </source>
</evidence>
<keyword evidence="9" id="KW-1185">Reference proteome</keyword>
<dbReference type="PRINTS" id="PR00183">
    <property type="entry name" value="ECOLIPORIN"/>
</dbReference>
<keyword evidence="3 5" id="KW-0732">Signal</keyword>
<dbReference type="EMBL" id="JAUOOM010000029">
    <property type="protein sequence ID" value="MDO6409361.1"/>
    <property type="molecule type" value="Genomic_DNA"/>
</dbReference>
<organism evidence="7 8">
    <name type="scientific">Pantoea phytobeneficialis</name>
    <dbReference type="NCBI Taxonomy" id="2052056"/>
    <lineage>
        <taxon>Bacteria</taxon>
        <taxon>Pseudomonadati</taxon>
        <taxon>Pseudomonadota</taxon>
        <taxon>Gammaproteobacteria</taxon>
        <taxon>Enterobacterales</taxon>
        <taxon>Erwiniaceae</taxon>
        <taxon>Pantoea</taxon>
    </lineage>
</organism>
<dbReference type="PANTHER" id="PTHR34501">
    <property type="entry name" value="PROTEIN YDDL-RELATED"/>
    <property type="match status" value="1"/>
</dbReference>
<dbReference type="GO" id="GO:0034220">
    <property type="term" value="P:monoatomic ion transmembrane transport"/>
    <property type="evidence" value="ECO:0007669"/>
    <property type="project" value="InterPro"/>
</dbReference>
<dbReference type="EMBL" id="CP024636">
    <property type="protein sequence ID" value="QGR06019.1"/>
    <property type="molecule type" value="Genomic_DNA"/>
</dbReference>
<dbReference type="SUPFAM" id="SSF56935">
    <property type="entry name" value="Porins"/>
    <property type="match status" value="1"/>
</dbReference>
<dbReference type="InterPro" id="IPR050298">
    <property type="entry name" value="Gram-neg_bact_OMP"/>
</dbReference>
<evidence type="ECO:0000256" key="3">
    <source>
        <dbReference type="ARBA" id="ARBA00022729"/>
    </source>
</evidence>
<evidence type="ECO:0000256" key="4">
    <source>
        <dbReference type="ARBA" id="ARBA00023136"/>
    </source>
</evidence>
<accession>A0AAP9H3V8</accession>
<evidence type="ECO:0000256" key="2">
    <source>
        <dbReference type="ARBA" id="ARBA00007539"/>
    </source>
</evidence>
<dbReference type="InterPro" id="IPR023614">
    <property type="entry name" value="Porin_dom_sf"/>
</dbReference>
<evidence type="ECO:0000313" key="8">
    <source>
        <dbReference type="Proteomes" id="UP000424872"/>
    </source>
</evidence>
<reference evidence="7" key="2">
    <citation type="journal article" date="2020" name="Environ. Microbiol.">
        <title>The extreme plant-growth-promoting properties of Pantoea phytobeneficialis MSR2 revealed by functional and genomic analysis.</title>
        <authorList>
            <person name="Nascimento F.X."/>
            <person name="Hernandez A.G."/>
            <person name="Glick B.R."/>
            <person name="Rossi M.J."/>
        </authorList>
    </citation>
    <scope>NUCLEOTIDE SEQUENCE</scope>
    <source>
        <strain evidence="7">MSR2</strain>
    </source>
</reference>
<protein>
    <submittedName>
        <fullName evidence="6 7">Porin</fullName>
    </submittedName>
</protein>
<dbReference type="InterPro" id="IPR001702">
    <property type="entry name" value="Porin_Gram-ve"/>
</dbReference>
<dbReference type="GO" id="GO:0015288">
    <property type="term" value="F:porin activity"/>
    <property type="evidence" value="ECO:0007669"/>
    <property type="project" value="InterPro"/>
</dbReference>
<evidence type="ECO:0000256" key="1">
    <source>
        <dbReference type="ARBA" id="ARBA00004571"/>
    </source>
</evidence>
<proteinExistence type="inferred from homology"/>
<evidence type="ECO:0000313" key="6">
    <source>
        <dbReference type="EMBL" id="MDO6409361.1"/>
    </source>
</evidence>
<reference evidence="6" key="3">
    <citation type="submission" date="2023-07" db="EMBL/GenBank/DDBJ databases">
        <title>The extreme plant-growth-promoting properties of Pantoea phytobeneficialis PF55 revealed by functional and genomic analysis.</title>
        <authorList>
            <person name="Nascimento F.X."/>
            <person name="Marcio R.J."/>
        </authorList>
    </citation>
    <scope>NUCLEOTIDE SEQUENCE</scope>
    <source>
        <strain evidence="6">PF55</strain>
    </source>
</reference>
<dbReference type="PANTHER" id="PTHR34501:SF2">
    <property type="entry name" value="OUTER MEMBRANE PORIN F-RELATED"/>
    <property type="match status" value="1"/>
</dbReference>
<name>A0AAP9H3V8_9GAMM</name>
<dbReference type="InterPro" id="IPR033900">
    <property type="entry name" value="Gram_neg_porin_domain"/>
</dbReference>
<keyword evidence="4" id="KW-0472">Membrane</keyword>
<dbReference type="AlphaFoldDB" id="A0AAP9H3V8"/>
<dbReference type="PRINTS" id="PR00182">
    <property type="entry name" value="ECOLNEIPORIN"/>
</dbReference>
<evidence type="ECO:0000313" key="7">
    <source>
        <dbReference type="EMBL" id="QGR06019.1"/>
    </source>
</evidence>
<feature type="signal peptide" evidence="5">
    <location>
        <begin position="1"/>
        <end position="23"/>
    </location>
</feature>
<dbReference type="InterPro" id="IPR001897">
    <property type="entry name" value="Porin_gammaproteobac"/>
</dbReference>
<dbReference type="Proteomes" id="UP000424872">
    <property type="component" value="Chromosome"/>
</dbReference>
<dbReference type="Gene3D" id="2.40.160.10">
    <property type="entry name" value="Porin"/>
    <property type="match status" value="1"/>
</dbReference>